<feature type="chain" id="PRO_5045099600" evidence="2">
    <location>
        <begin position="24"/>
        <end position="469"/>
    </location>
</feature>
<keyword evidence="5" id="KW-1185">Reference proteome</keyword>
<organism evidence="4 5">
    <name type="scientific">Streptomyces sp. 900105755</name>
    <dbReference type="NCBI Taxonomy" id="3154389"/>
    <lineage>
        <taxon>Bacteria</taxon>
        <taxon>Bacillati</taxon>
        <taxon>Actinomycetota</taxon>
        <taxon>Actinomycetes</taxon>
        <taxon>Kitasatosporales</taxon>
        <taxon>Streptomycetaceae</taxon>
        <taxon>Streptomyces</taxon>
    </lineage>
</organism>
<dbReference type="Gene3D" id="3.90.226.10">
    <property type="entry name" value="2-enoyl-CoA Hydratase, Chain A, domain 1"/>
    <property type="match status" value="1"/>
</dbReference>
<evidence type="ECO:0000259" key="3">
    <source>
        <dbReference type="SMART" id="SM00245"/>
    </source>
</evidence>
<feature type="signal peptide" evidence="2">
    <location>
        <begin position="1"/>
        <end position="23"/>
    </location>
</feature>
<dbReference type="InterPro" id="IPR028204">
    <property type="entry name" value="Tricorn_C1"/>
</dbReference>
<dbReference type="PANTHER" id="PTHR32060:SF30">
    <property type="entry name" value="CARBOXY-TERMINAL PROCESSING PROTEASE CTPA"/>
    <property type="match status" value="1"/>
</dbReference>
<evidence type="ECO:0000313" key="5">
    <source>
        <dbReference type="Proteomes" id="UP001490365"/>
    </source>
</evidence>
<dbReference type="InterPro" id="IPR005151">
    <property type="entry name" value="Tail-specific_protease"/>
</dbReference>
<protein>
    <submittedName>
        <fullName evidence="4">S41 family peptidase</fullName>
    </submittedName>
</protein>
<feature type="domain" description="Tail specific protease" evidence="3">
    <location>
        <begin position="226"/>
        <end position="443"/>
    </location>
</feature>
<comment type="caution">
    <text evidence="4">The sequence shown here is derived from an EMBL/GenBank/DDBJ whole genome shotgun (WGS) entry which is preliminary data.</text>
</comment>
<dbReference type="InterPro" id="IPR029045">
    <property type="entry name" value="ClpP/crotonase-like_dom_sf"/>
</dbReference>
<gene>
    <name evidence="4" type="ORF">ABT211_17165</name>
</gene>
<dbReference type="EMBL" id="JBEOZM010000006">
    <property type="protein sequence ID" value="MER6269006.1"/>
    <property type="molecule type" value="Genomic_DNA"/>
</dbReference>
<dbReference type="PANTHER" id="PTHR32060">
    <property type="entry name" value="TAIL-SPECIFIC PROTEASE"/>
    <property type="match status" value="1"/>
</dbReference>
<accession>A0ABV1TG53</accession>
<dbReference type="RefSeq" id="WP_351957572.1">
    <property type="nucleotide sequence ID" value="NZ_JBEOZM010000006.1"/>
</dbReference>
<dbReference type="Pfam" id="PF03572">
    <property type="entry name" value="Peptidase_S41"/>
    <property type="match status" value="1"/>
</dbReference>
<dbReference type="Proteomes" id="UP001490365">
    <property type="component" value="Unassembled WGS sequence"/>
</dbReference>
<reference evidence="4 5" key="1">
    <citation type="submission" date="2024-06" db="EMBL/GenBank/DDBJ databases">
        <title>The Natural Products Discovery Center: Release of the First 8490 Sequenced Strains for Exploring Actinobacteria Biosynthetic Diversity.</title>
        <authorList>
            <person name="Kalkreuter E."/>
            <person name="Kautsar S.A."/>
            <person name="Yang D."/>
            <person name="Bader C.D."/>
            <person name="Teijaro C.N."/>
            <person name="Fluegel L."/>
            <person name="Davis C.M."/>
            <person name="Simpson J.R."/>
            <person name="Lauterbach L."/>
            <person name="Steele A.D."/>
            <person name="Gui C."/>
            <person name="Meng S."/>
            <person name="Li G."/>
            <person name="Viehrig K."/>
            <person name="Ye F."/>
            <person name="Su P."/>
            <person name="Kiefer A.F."/>
            <person name="Nichols A."/>
            <person name="Cepeda A.J."/>
            <person name="Yan W."/>
            <person name="Fan B."/>
            <person name="Jiang Y."/>
            <person name="Adhikari A."/>
            <person name="Zheng C.-J."/>
            <person name="Schuster L."/>
            <person name="Cowan T.M."/>
            <person name="Smanski M.J."/>
            <person name="Chevrette M.G."/>
            <person name="De Carvalho L.P.S."/>
            <person name="Shen B."/>
        </authorList>
    </citation>
    <scope>NUCLEOTIDE SEQUENCE [LARGE SCALE GENOMIC DNA]</scope>
    <source>
        <strain evidence="4 5">NPDC001694</strain>
    </source>
</reference>
<dbReference type="SMART" id="SM00245">
    <property type="entry name" value="TSPc"/>
    <property type="match status" value="1"/>
</dbReference>
<dbReference type="Pfam" id="PF14684">
    <property type="entry name" value="Tricorn_C1"/>
    <property type="match status" value="1"/>
</dbReference>
<name>A0ABV1TG53_9ACTN</name>
<sequence>MRTAVGTAASLLVLALAVPAAGAAPGTTARATTATATATATATGLWRMDGYGTVLAIDGQGAQEYQTTAVSCLKGYFATAAPEPGTYDVEGAVITVRPAPDGEHARFGADVAVGHRQLRRIGALPAACTRPPATDPRTAFDVFWQSFEENYPFFAAKGVDWHAVRARYRPLVHKDTTRAQLFDIFSRMITPLHDAHVLVQDGHRHYGTARPGTVVPTEELNDKVKEFVVERDLAQATGRQDFAGGLITYADLKQRGLGYLRIARFDGYAGDDPSYTAQLAELDRALDAVLTPARTRALRGLVIDLRVNGGGSDALGIRIAERLTDTPYVAYAKRARNDPADPARHTRPEPVPVTPYHGPRYTGPVALLTGGSTVSAGETFTQALIDRPGRTVRIGQPTQGVFSDVMVRNLPDGMVVWLPNEEYLTRTGRTFDGTGIPPQISEPVFTDAEFAKNRDSAFDRAVALLRPAR</sequence>
<dbReference type="SUPFAM" id="SSF52096">
    <property type="entry name" value="ClpP/crotonase"/>
    <property type="match status" value="1"/>
</dbReference>
<evidence type="ECO:0000313" key="4">
    <source>
        <dbReference type="EMBL" id="MER6269006.1"/>
    </source>
</evidence>
<feature type="compositionally biased region" description="Basic and acidic residues" evidence="1">
    <location>
        <begin position="337"/>
        <end position="348"/>
    </location>
</feature>
<dbReference type="Gene3D" id="3.30.750.44">
    <property type="match status" value="1"/>
</dbReference>
<feature type="region of interest" description="Disordered" evidence="1">
    <location>
        <begin position="337"/>
        <end position="358"/>
    </location>
</feature>
<evidence type="ECO:0000256" key="1">
    <source>
        <dbReference type="SAM" id="MobiDB-lite"/>
    </source>
</evidence>
<proteinExistence type="predicted"/>
<dbReference type="CDD" id="cd07563">
    <property type="entry name" value="Peptidase_S41_IRBP"/>
    <property type="match status" value="1"/>
</dbReference>
<evidence type="ECO:0000256" key="2">
    <source>
        <dbReference type="SAM" id="SignalP"/>
    </source>
</evidence>
<keyword evidence="2" id="KW-0732">Signal</keyword>